<keyword evidence="2" id="KW-1185">Reference proteome</keyword>
<sequence>MPTTGVGPLACLLAALDSTRPVWKQGVQRALWSQPHRDGAKFGCIVLLHHDKNRGSFRCNNALDFVTDLNDRIMQALGSSARQRS</sequence>
<dbReference type="AlphaFoldDB" id="A0A2U8PRT0"/>
<evidence type="ECO:0000313" key="2">
    <source>
        <dbReference type="Proteomes" id="UP000215884"/>
    </source>
</evidence>
<proteinExistence type="predicted"/>
<organism evidence="1 2">
    <name type="scientific">Bradyrhizobium amphicarpaeae</name>
    <dbReference type="NCBI Taxonomy" id="1404768"/>
    <lineage>
        <taxon>Bacteria</taxon>
        <taxon>Pseudomonadati</taxon>
        <taxon>Pseudomonadota</taxon>
        <taxon>Alphaproteobacteria</taxon>
        <taxon>Hyphomicrobiales</taxon>
        <taxon>Nitrobacteraceae</taxon>
        <taxon>Bradyrhizobium</taxon>
    </lineage>
</organism>
<protein>
    <submittedName>
        <fullName evidence="1">Uncharacterized protein</fullName>
    </submittedName>
</protein>
<name>A0A2U8PRT0_9BRAD</name>
<reference evidence="1 2" key="2">
    <citation type="journal article" date="2019" name="Int. J. Syst. Evol. Microbiol.">
        <title>Description and complete genome sequence of Bradyrhizobium amphicarpaeae sp. nov., harbouring photosystem and nitrogen-fixation genes.</title>
        <authorList>
            <person name="Bromfield E.S.P."/>
            <person name="Cloutier S."/>
            <person name="Nguyen H.D.T."/>
        </authorList>
    </citation>
    <scope>NUCLEOTIDE SEQUENCE [LARGE SCALE GENOMIC DNA]</scope>
    <source>
        <strain evidence="1 2">39S1MB</strain>
    </source>
</reference>
<dbReference type="EMBL" id="CP029426">
    <property type="protein sequence ID" value="AWM00516.1"/>
    <property type="molecule type" value="Genomic_DNA"/>
</dbReference>
<accession>A0A2U8PRT0</accession>
<gene>
    <name evidence="1" type="ORF">CIT40_11055</name>
</gene>
<reference evidence="1 2" key="1">
    <citation type="journal article" date="2017" name="Syst. Appl. Microbiol.">
        <title>Soybeans inoculated with root zone soils of Canadian native legumes harbour diverse and novel Bradyrhizobium spp. that possess agricultural potential.</title>
        <authorList>
            <person name="Bromfield E.S.P."/>
            <person name="Cloutier S."/>
            <person name="Tambong J.T."/>
            <person name="Tran Thi T.V."/>
        </authorList>
    </citation>
    <scope>NUCLEOTIDE SEQUENCE [LARGE SCALE GENOMIC DNA]</scope>
    <source>
        <strain evidence="1 2">39S1MB</strain>
    </source>
</reference>
<evidence type="ECO:0000313" key="1">
    <source>
        <dbReference type="EMBL" id="AWM00516.1"/>
    </source>
</evidence>
<dbReference type="Proteomes" id="UP000215884">
    <property type="component" value="Chromosome"/>
</dbReference>